<sequence>MEMRAFPPVSVSESSSSSLRVVVNPSLPSSFHATTRTCQTAALARLFTPPRLLCSSSNNNNNTNSSTLLPPEDDDDDSDGVVDDLSKSQSQSSICTDGVQIEMERFGDKGRRILSRVAIQAPLEIVWNILTDYERLADFIPGLAVSQLLHKTSNSARLFQIGEQKLAFGLKFNAGGIIDCYEKELESLPFGQKRDIEFKMIEGDFQIFEGKWSIEQVDRGREDDSGIDQEIHTTLSYLVDVKPKLWLPVRLVEGRLCNEIKVNLACIREEARKAVF</sequence>
<dbReference type="CDD" id="cd08866">
    <property type="entry name" value="SRPBCC_11"/>
    <property type="match status" value="1"/>
</dbReference>
<dbReference type="PANTHER" id="PTHR34060:SF1">
    <property type="entry name" value="POLYKETIDE CYCLASE _ DEHYDRASE AND LIPID TRANSPORT PROTEIN"/>
    <property type="match status" value="1"/>
</dbReference>
<dbReference type="Pfam" id="PF03364">
    <property type="entry name" value="Polyketide_cyc"/>
    <property type="match status" value="1"/>
</dbReference>
<dbReference type="RefSeq" id="XP_015891833.1">
    <property type="nucleotide sequence ID" value="XM_016036347.4"/>
</dbReference>
<proteinExistence type="predicted"/>
<dbReference type="KEGG" id="zju:107426226"/>
<feature type="domain" description="Coenzyme Q-binding protein COQ10 START" evidence="2">
    <location>
        <begin position="119"/>
        <end position="260"/>
    </location>
</feature>
<dbReference type="Gene3D" id="3.30.530.20">
    <property type="match status" value="1"/>
</dbReference>
<name>A0A6P4ARU3_ZIZJJ</name>
<evidence type="ECO:0000313" key="3">
    <source>
        <dbReference type="Proteomes" id="UP001652623"/>
    </source>
</evidence>
<dbReference type="SUPFAM" id="SSF55961">
    <property type="entry name" value="Bet v1-like"/>
    <property type="match status" value="1"/>
</dbReference>
<dbReference type="Proteomes" id="UP001652623">
    <property type="component" value="Chromosome 9"/>
</dbReference>
<reference evidence="4" key="1">
    <citation type="submission" date="2025-08" db="UniProtKB">
        <authorList>
            <consortium name="RefSeq"/>
        </authorList>
    </citation>
    <scope>IDENTIFICATION</scope>
    <source>
        <tissue evidence="4">Seedling</tissue>
    </source>
</reference>
<evidence type="ECO:0000256" key="1">
    <source>
        <dbReference type="SAM" id="MobiDB-lite"/>
    </source>
</evidence>
<evidence type="ECO:0000313" key="4">
    <source>
        <dbReference type="RefSeq" id="XP_015891833.1"/>
    </source>
</evidence>
<gene>
    <name evidence="4" type="primary">LOC107426226</name>
</gene>
<dbReference type="InterPro" id="IPR005031">
    <property type="entry name" value="COQ10_START"/>
</dbReference>
<dbReference type="AlphaFoldDB" id="A0A6P4ARU3"/>
<feature type="compositionally biased region" description="Low complexity" evidence="1">
    <location>
        <begin position="55"/>
        <end position="67"/>
    </location>
</feature>
<dbReference type="PANTHER" id="PTHR34060">
    <property type="entry name" value="POLYKETIDE CYCLASE / DEHYDRASE AND LIPID TRANSPORT PROTEIN"/>
    <property type="match status" value="1"/>
</dbReference>
<protein>
    <submittedName>
        <fullName evidence="4">Uncharacterized protein LOC107426226 isoform X1</fullName>
    </submittedName>
</protein>
<evidence type="ECO:0000259" key="2">
    <source>
        <dbReference type="Pfam" id="PF03364"/>
    </source>
</evidence>
<dbReference type="GeneID" id="107426226"/>
<feature type="region of interest" description="Disordered" evidence="1">
    <location>
        <begin position="54"/>
        <end position="93"/>
    </location>
</feature>
<keyword evidence="3" id="KW-1185">Reference proteome</keyword>
<organism evidence="3 4">
    <name type="scientific">Ziziphus jujuba</name>
    <name type="common">Chinese jujube</name>
    <name type="synonym">Ziziphus sativa</name>
    <dbReference type="NCBI Taxonomy" id="326968"/>
    <lineage>
        <taxon>Eukaryota</taxon>
        <taxon>Viridiplantae</taxon>
        <taxon>Streptophyta</taxon>
        <taxon>Embryophyta</taxon>
        <taxon>Tracheophyta</taxon>
        <taxon>Spermatophyta</taxon>
        <taxon>Magnoliopsida</taxon>
        <taxon>eudicotyledons</taxon>
        <taxon>Gunneridae</taxon>
        <taxon>Pentapetalae</taxon>
        <taxon>rosids</taxon>
        <taxon>fabids</taxon>
        <taxon>Rosales</taxon>
        <taxon>Rhamnaceae</taxon>
        <taxon>Paliureae</taxon>
        <taxon>Ziziphus</taxon>
    </lineage>
</organism>
<dbReference type="InParanoid" id="A0A6P4ARU3"/>
<feature type="compositionally biased region" description="Acidic residues" evidence="1">
    <location>
        <begin position="71"/>
        <end position="82"/>
    </location>
</feature>
<dbReference type="FunCoup" id="A0A6P4ARU3">
    <property type="interactions" value="381"/>
</dbReference>
<accession>A0A6P4ARU3</accession>
<dbReference type="InterPro" id="IPR023393">
    <property type="entry name" value="START-like_dom_sf"/>
</dbReference>